<dbReference type="Pfam" id="PF16899">
    <property type="entry name" value="Cyclin_C_2"/>
    <property type="match status" value="1"/>
</dbReference>
<reference evidence="4 5" key="1">
    <citation type="journal article" date="2015" name="Plant Cell">
        <title>Oil accumulation by the oleaginous diatom Fistulifera solaris as revealed by the genome and transcriptome.</title>
        <authorList>
            <person name="Tanaka T."/>
            <person name="Maeda Y."/>
            <person name="Veluchamy A."/>
            <person name="Tanaka M."/>
            <person name="Abida H."/>
            <person name="Marechal E."/>
            <person name="Bowler C."/>
            <person name="Muto M."/>
            <person name="Sunaga Y."/>
            <person name="Tanaka M."/>
            <person name="Yoshino T."/>
            <person name="Taniguchi T."/>
            <person name="Fukuda Y."/>
            <person name="Nemoto M."/>
            <person name="Matsumoto M."/>
            <person name="Wong P.S."/>
            <person name="Aburatani S."/>
            <person name="Fujibuchi W."/>
        </authorList>
    </citation>
    <scope>NUCLEOTIDE SEQUENCE [LARGE SCALE GENOMIC DNA]</scope>
    <source>
        <strain evidence="4 5">JPCC DA0580</strain>
    </source>
</reference>
<feature type="domain" description="Cyclin N-terminal" evidence="2">
    <location>
        <begin position="104"/>
        <end position="185"/>
    </location>
</feature>
<dbReference type="OrthoDB" id="41688at2759"/>
<dbReference type="PANTHER" id="PTHR10026">
    <property type="entry name" value="CYCLIN"/>
    <property type="match status" value="1"/>
</dbReference>
<dbReference type="InParanoid" id="A0A1Z5JXH7"/>
<gene>
    <name evidence="4" type="ORF">FisN_26Hh052</name>
</gene>
<evidence type="ECO:0000313" key="4">
    <source>
        <dbReference type="EMBL" id="GAX18757.1"/>
    </source>
</evidence>
<dbReference type="AlphaFoldDB" id="A0A1Z5JXH7"/>
<dbReference type="CDD" id="cd20524">
    <property type="entry name" value="CYCLIN_CCNH_rpt1"/>
    <property type="match status" value="1"/>
</dbReference>
<dbReference type="Proteomes" id="UP000198406">
    <property type="component" value="Unassembled WGS sequence"/>
</dbReference>
<feature type="domain" description="Cyclin C-terminal" evidence="3">
    <location>
        <begin position="188"/>
        <end position="301"/>
    </location>
</feature>
<dbReference type="InterPro" id="IPR031658">
    <property type="entry name" value="Cyclin_C_2"/>
</dbReference>
<dbReference type="EMBL" id="BDSP01000132">
    <property type="protein sequence ID" value="GAX18757.1"/>
    <property type="molecule type" value="Genomic_DNA"/>
</dbReference>
<sequence length="346" mass="39437">MVDYENSSQLHKWMFSSPHELQRCRTHANRQAREYITAQTETSNNTPTPSYFAAEWKNHSLDDNNLPNEHEHFLTADEETTLVHFYAHKLPNLIGPHALRIRRESKITATAALFLRRFFLSNSVLLYDPKVVMVAAAFLASKVEDATVDIRQLEEGTEAMNAPVPTSDIITTEVALLEGLHFDLRCFHPYKAVVALTEDLRTFLKTKVGQALFVRNNNNNSMISGQDLIPIYERARTLVDHAVLSDIPLLYAPGQVGLAALMLAQQQQTELQMDLLGYLKVRFPEQNVAVLEPILQHLCDMLSQLEQQPEDDLSTLKAIHKKLKKVRVWGSKNNKGESKKKRKRDE</sequence>
<evidence type="ECO:0000313" key="5">
    <source>
        <dbReference type="Proteomes" id="UP000198406"/>
    </source>
</evidence>
<dbReference type="Gene3D" id="1.10.472.10">
    <property type="entry name" value="Cyclin-like"/>
    <property type="match status" value="2"/>
</dbReference>
<protein>
    <submittedName>
        <fullName evidence="4">Cyclin H</fullName>
    </submittedName>
</protein>
<dbReference type="InterPro" id="IPR036915">
    <property type="entry name" value="Cyclin-like_sf"/>
</dbReference>
<accession>A0A1Z5JXH7</accession>
<dbReference type="GO" id="GO:0006357">
    <property type="term" value="P:regulation of transcription by RNA polymerase II"/>
    <property type="evidence" value="ECO:0007669"/>
    <property type="project" value="InterPro"/>
</dbReference>
<dbReference type="SUPFAM" id="SSF47954">
    <property type="entry name" value="Cyclin-like"/>
    <property type="match status" value="2"/>
</dbReference>
<dbReference type="InterPro" id="IPR043198">
    <property type="entry name" value="Cyclin/Ssn8"/>
</dbReference>
<comment type="caution">
    <text evidence="4">The sequence shown here is derived from an EMBL/GenBank/DDBJ whole genome shotgun (WGS) entry which is preliminary data.</text>
</comment>
<dbReference type="CDD" id="cd20525">
    <property type="entry name" value="CYCLIN_CCNH_rpt2"/>
    <property type="match status" value="1"/>
</dbReference>
<keyword evidence="5" id="KW-1185">Reference proteome</keyword>
<evidence type="ECO:0000256" key="1">
    <source>
        <dbReference type="ARBA" id="ARBA00023127"/>
    </source>
</evidence>
<organism evidence="4 5">
    <name type="scientific">Fistulifera solaris</name>
    <name type="common">Oleaginous diatom</name>
    <dbReference type="NCBI Taxonomy" id="1519565"/>
    <lineage>
        <taxon>Eukaryota</taxon>
        <taxon>Sar</taxon>
        <taxon>Stramenopiles</taxon>
        <taxon>Ochrophyta</taxon>
        <taxon>Bacillariophyta</taxon>
        <taxon>Bacillariophyceae</taxon>
        <taxon>Bacillariophycidae</taxon>
        <taxon>Naviculales</taxon>
        <taxon>Naviculaceae</taxon>
        <taxon>Fistulifera</taxon>
    </lineage>
</organism>
<name>A0A1Z5JXH7_FISSO</name>
<dbReference type="InterPro" id="IPR006671">
    <property type="entry name" value="Cyclin_N"/>
</dbReference>
<dbReference type="Pfam" id="PF00134">
    <property type="entry name" value="Cyclin_N"/>
    <property type="match status" value="1"/>
</dbReference>
<proteinExistence type="predicted"/>
<evidence type="ECO:0000259" key="2">
    <source>
        <dbReference type="Pfam" id="PF00134"/>
    </source>
</evidence>
<evidence type="ECO:0000259" key="3">
    <source>
        <dbReference type="Pfam" id="PF16899"/>
    </source>
</evidence>
<keyword evidence="1" id="KW-0195">Cyclin</keyword>
<dbReference type="GO" id="GO:0016538">
    <property type="term" value="F:cyclin-dependent protein serine/threonine kinase regulator activity"/>
    <property type="evidence" value="ECO:0007669"/>
    <property type="project" value="InterPro"/>
</dbReference>